<feature type="transmembrane region" description="Helical" evidence="2">
    <location>
        <begin position="20"/>
        <end position="46"/>
    </location>
</feature>
<comment type="caution">
    <text evidence="3">The sequence shown here is derived from an EMBL/GenBank/DDBJ whole genome shotgun (WGS) entry which is preliminary data.</text>
</comment>
<dbReference type="RefSeq" id="WP_145905794.1">
    <property type="nucleotide sequence ID" value="NZ_BAAAMZ010000006.1"/>
</dbReference>
<feature type="transmembrane region" description="Helical" evidence="2">
    <location>
        <begin position="113"/>
        <end position="134"/>
    </location>
</feature>
<keyword evidence="2" id="KW-0472">Membrane</keyword>
<feature type="transmembrane region" description="Helical" evidence="2">
    <location>
        <begin position="193"/>
        <end position="219"/>
    </location>
</feature>
<reference evidence="3 4" key="1">
    <citation type="submission" date="2019-06" db="EMBL/GenBank/DDBJ databases">
        <title>Sequencing the genomes of 1000 actinobacteria strains.</title>
        <authorList>
            <person name="Klenk H.-P."/>
        </authorList>
    </citation>
    <scope>NUCLEOTIDE SEQUENCE [LARGE SCALE GENOMIC DNA]</scope>
    <source>
        <strain evidence="3 4">DSM 44826</strain>
    </source>
</reference>
<evidence type="ECO:0000313" key="4">
    <source>
        <dbReference type="Proteomes" id="UP000317940"/>
    </source>
</evidence>
<evidence type="ECO:0000313" key="3">
    <source>
        <dbReference type="EMBL" id="TWF99562.1"/>
    </source>
</evidence>
<keyword evidence="2" id="KW-1133">Transmembrane helix</keyword>
<evidence type="ECO:0008006" key="5">
    <source>
        <dbReference type="Google" id="ProtNLM"/>
    </source>
</evidence>
<feature type="compositionally biased region" description="Low complexity" evidence="1">
    <location>
        <begin position="410"/>
        <end position="419"/>
    </location>
</feature>
<dbReference type="EMBL" id="VIWT01000001">
    <property type="protein sequence ID" value="TWF99562.1"/>
    <property type="molecule type" value="Genomic_DNA"/>
</dbReference>
<accession>A0A561UJL6</accession>
<dbReference type="InterPro" id="IPR045931">
    <property type="entry name" value="DUF6350"/>
</dbReference>
<keyword evidence="4" id="KW-1185">Reference proteome</keyword>
<dbReference type="Proteomes" id="UP000317940">
    <property type="component" value="Unassembled WGS sequence"/>
</dbReference>
<feature type="transmembrane region" description="Helical" evidence="2">
    <location>
        <begin position="82"/>
        <end position="101"/>
    </location>
</feature>
<organism evidence="3 4">
    <name type="scientific">Kitasatospora viridis</name>
    <dbReference type="NCBI Taxonomy" id="281105"/>
    <lineage>
        <taxon>Bacteria</taxon>
        <taxon>Bacillati</taxon>
        <taxon>Actinomycetota</taxon>
        <taxon>Actinomycetes</taxon>
        <taxon>Kitasatosporales</taxon>
        <taxon>Streptomycetaceae</taxon>
        <taxon>Kitasatospora</taxon>
    </lineage>
</organism>
<sequence length="425" mass="41861">MTHYLTGRPFARPVGAPATAPALAGATAALIGLACTGVPVLACWLVSAPPGDGVGDAARLAGSLWLLAHGGPLVRSAGGAPLTVTPLALTALCVLLLARAGARTAVPGAPGRAGAPCGALCAGYLAVALPVALGCRGAGALRSQPLPDLLAVALLGWTGAALGARTGPRWWPPARRRLVARLGRWHRPLPPGVLLPATGAGLLALLAGGALLVGAAGVLRGDVTEAAARELAGGSPPGELELLFCCLLLLPNAVLWSVGYALGPGFRLGTGTLVAPGQVHLGAVPDFPLLALVPDRGSAWQFLVVAGPLLAAGTVAVLLGHAAAGPADDQPWSATATGLTAAAVAALLAAVVALLGWLSGGAVGTGRMTELGPTGLCGPAAGGWFLLLVLPVSLALRRHLLRGRPPTPAEQPTQQPAEADGGSDG</sequence>
<evidence type="ECO:0000256" key="1">
    <source>
        <dbReference type="SAM" id="MobiDB-lite"/>
    </source>
</evidence>
<name>A0A561UJL6_9ACTN</name>
<evidence type="ECO:0000256" key="2">
    <source>
        <dbReference type="SAM" id="Phobius"/>
    </source>
</evidence>
<keyword evidence="2" id="KW-0812">Transmembrane</keyword>
<protein>
    <recommendedName>
        <fullName evidence="5">Integral membrane protein</fullName>
    </recommendedName>
</protein>
<dbReference type="AlphaFoldDB" id="A0A561UJL6"/>
<feature type="transmembrane region" description="Helical" evidence="2">
    <location>
        <begin position="378"/>
        <end position="396"/>
    </location>
</feature>
<gene>
    <name evidence="3" type="ORF">FHX73_113409</name>
</gene>
<feature type="region of interest" description="Disordered" evidence="1">
    <location>
        <begin position="403"/>
        <end position="425"/>
    </location>
</feature>
<proteinExistence type="predicted"/>
<feature type="transmembrane region" description="Helical" evidence="2">
    <location>
        <begin position="336"/>
        <end position="358"/>
    </location>
</feature>
<dbReference type="Pfam" id="PF19877">
    <property type="entry name" value="DUF6350"/>
    <property type="match status" value="1"/>
</dbReference>
<feature type="transmembrane region" description="Helical" evidence="2">
    <location>
        <begin position="299"/>
        <end position="324"/>
    </location>
</feature>
<dbReference type="OrthoDB" id="4339149at2"/>